<organism evidence="3 4">
    <name type="scientific">Caenorhabditis angaria</name>
    <dbReference type="NCBI Taxonomy" id="860376"/>
    <lineage>
        <taxon>Eukaryota</taxon>
        <taxon>Metazoa</taxon>
        <taxon>Ecdysozoa</taxon>
        <taxon>Nematoda</taxon>
        <taxon>Chromadorea</taxon>
        <taxon>Rhabditida</taxon>
        <taxon>Rhabditina</taxon>
        <taxon>Rhabditomorpha</taxon>
        <taxon>Rhabditoidea</taxon>
        <taxon>Rhabditidae</taxon>
        <taxon>Peloderinae</taxon>
        <taxon>Caenorhabditis</taxon>
    </lineage>
</organism>
<feature type="region of interest" description="Disordered" evidence="1">
    <location>
        <begin position="167"/>
        <end position="254"/>
    </location>
</feature>
<feature type="region of interest" description="Disordered" evidence="1">
    <location>
        <begin position="1"/>
        <end position="24"/>
    </location>
</feature>
<keyword evidence="2" id="KW-0812">Transmembrane</keyword>
<keyword evidence="2" id="KW-0472">Membrane</keyword>
<evidence type="ECO:0000313" key="4">
    <source>
        <dbReference type="Proteomes" id="UP001152747"/>
    </source>
</evidence>
<feature type="compositionally biased region" description="Basic and acidic residues" evidence="1">
    <location>
        <begin position="193"/>
        <end position="206"/>
    </location>
</feature>
<feature type="compositionally biased region" description="Basic residues" evidence="1">
    <location>
        <begin position="212"/>
        <end position="223"/>
    </location>
</feature>
<feature type="transmembrane region" description="Helical" evidence="2">
    <location>
        <begin position="122"/>
        <end position="143"/>
    </location>
</feature>
<dbReference type="AlphaFoldDB" id="A0A9P1IZ05"/>
<feature type="transmembrane region" description="Helical" evidence="2">
    <location>
        <begin position="38"/>
        <end position="61"/>
    </location>
</feature>
<dbReference type="Proteomes" id="UP001152747">
    <property type="component" value="Unassembled WGS sequence"/>
</dbReference>
<sequence length="254" mass="28125">MASTISMRESTKESISQPESRSSKITNSIPDTISLLELVIFFQFVIAFAIFILATVGVAVGYEVSTFYVLSLLEVVIAAPGVAHIALKSSIYLAVYVSFQVITAISEIFWIVYIIASNGGTLKWLSLSILLFVQTIAIFFAFVSRDTAIQFTDKLVPRIVKTHQNTSLTKSKDIPQKKPYLRDPSSLSAETTTPRHNDRSESEKSVDYSPKPKPKRKLRKKSKKEGNTPRKPKSISSSTSETPKLTAPLDSLCD</sequence>
<dbReference type="OrthoDB" id="5836060at2759"/>
<feature type="compositionally biased region" description="Polar residues" evidence="1">
    <location>
        <begin position="234"/>
        <end position="243"/>
    </location>
</feature>
<proteinExistence type="predicted"/>
<reference evidence="3" key="1">
    <citation type="submission" date="2022-11" db="EMBL/GenBank/DDBJ databases">
        <authorList>
            <person name="Kikuchi T."/>
        </authorList>
    </citation>
    <scope>NUCLEOTIDE SEQUENCE</scope>
    <source>
        <strain evidence="3">PS1010</strain>
    </source>
</reference>
<name>A0A9P1IZ05_9PELO</name>
<protein>
    <submittedName>
        <fullName evidence="3">Uncharacterized protein</fullName>
    </submittedName>
</protein>
<evidence type="ECO:0000256" key="2">
    <source>
        <dbReference type="SAM" id="Phobius"/>
    </source>
</evidence>
<feature type="transmembrane region" description="Helical" evidence="2">
    <location>
        <begin position="94"/>
        <end position="116"/>
    </location>
</feature>
<evidence type="ECO:0000313" key="3">
    <source>
        <dbReference type="EMBL" id="CAI5452008.1"/>
    </source>
</evidence>
<accession>A0A9P1IZ05</accession>
<evidence type="ECO:0000256" key="1">
    <source>
        <dbReference type="SAM" id="MobiDB-lite"/>
    </source>
</evidence>
<feature type="transmembrane region" description="Helical" evidence="2">
    <location>
        <begin position="67"/>
        <end position="87"/>
    </location>
</feature>
<comment type="caution">
    <text evidence="3">The sequence shown here is derived from an EMBL/GenBank/DDBJ whole genome shotgun (WGS) entry which is preliminary data.</text>
</comment>
<keyword evidence="4" id="KW-1185">Reference proteome</keyword>
<gene>
    <name evidence="3" type="ORF">CAMP_LOCUS14645</name>
</gene>
<dbReference type="EMBL" id="CANHGI010000005">
    <property type="protein sequence ID" value="CAI5452008.1"/>
    <property type="molecule type" value="Genomic_DNA"/>
</dbReference>
<keyword evidence="2" id="KW-1133">Transmembrane helix</keyword>